<feature type="coiled-coil region" evidence="1">
    <location>
        <begin position="88"/>
        <end position="139"/>
    </location>
</feature>
<feature type="coiled-coil region" evidence="1">
    <location>
        <begin position="15"/>
        <end position="49"/>
    </location>
</feature>
<protein>
    <submittedName>
        <fullName evidence="2">Uncharacterized protein</fullName>
    </submittedName>
</protein>
<gene>
    <name evidence="2" type="ORF">MtrunA17_Chr3g0140581</name>
</gene>
<dbReference type="AlphaFoldDB" id="A0A396J228"/>
<comment type="caution">
    <text evidence="2">The sequence shown here is derived from an EMBL/GenBank/DDBJ whole genome shotgun (WGS) entry which is preliminary data.</text>
</comment>
<evidence type="ECO:0000313" key="3">
    <source>
        <dbReference type="Proteomes" id="UP000265566"/>
    </source>
</evidence>
<accession>A0A396J228</accession>
<reference evidence="3" key="1">
    <citation type="journal article" date="2018" name="Nat. Plants">
        <title>Whole-genome landscape of Medicago truncatula symbiotic genes.</title>
        <authorList>
            <person name="Pecrix Y."/>
            <person name="Staton S.E."/>
            <person name="Sallet E."/>
            <person name="Lelandais-Briere C."/>
            <person name="Moreau S."/>
            <person name="Carrere S."/>
            <person name="Blein T."/>
            <person name="Jardinaud M.F."/>
            <person name="Latrasse D."/>
            <person name="Zouine M."/>
            <person name="Zahm M."/>
            <person name="Kreplak J."/>
            <person name="Mayjonade B."/>
            <person name="Satge C."/>
            <person name="Perez M."/>
            <person name="Cauet S."/>
            <person name="Marande W."/>
            <person name="Chantry-Darmon C."/>
            <person name="Lopez-Roques C."/>
            <person name="Bouchez O."/>
            <person name="Berard A."/>
            <person name="Debelle F."/>
            <person name="Munos S."/>
            <person name="Bendahmane A."/>
            <person name="Berges H."/>
            <person name="Niebel A."/>
            <person name="Buitink J."/>
            <person name="Frugier F."/>
            <person name="Benhamed M."/>
            <person name="Crespi M."/>
            <person name="Gouzy J."/>
            <person name="Gamas P."/>
        </authorList>
    </citation>
    <scope>NUCLEOTIDE SEQUENCE [LARGE SCALE GENOMIC DNA]</scope>
    <source>
        <strain evidence="3">cv. Jemalong A17</strain>
    </source>
</reference>
<sequence>MNHIKREFDMVEILIRNCERMKNVEELKLQSLERDVKERSNELLNKKKQVGCVRRISQYYTKMQSKIEKCVKDLEEKEAPVCLIEELIKNYKHELKKNEIELRKIEANNNKDGGRKRSSRLLRKKVDKSTKEIKTKEEEFDALKIFVSGKIEELQ</sequence>
<evidence type="ECO:0000256" key="1">
    <source>
        <dbReference type="SAM" id="Coils"/>
    </source>
</evidence>
<dbReference type="EMBL" id="PSQE01000003">
    <property type="protein sequence ID" value="RHN70908.1"/>
    <property type="molecule type" value="Genomic_DNA"/>
</dbReference>
<organism evidence="2 3">
    <name type="scientific">Medicago truncatula</name>
    <name type="common">Barrel medic</name>
    <name type="synonym">Medicago tribuloides</name>
    <dbReference type="NCBI Taxonomy" id="3880"/>
    <lineage>
        <taxon>Eukaryota</taxon>
        <taxon>Viridiplantae</taxon>
        <taxon>Streptophyta</taxon>
        <taxon>Embryophyta</taxon>
        <taxon>Tracheophyta</taxon>
        <taxon>Spermatophyta</taxon>
        <taxon>Magnoliopsida</taxon>
        <taxon>eudicotyledons</taxon>
        <taxon>Gunneridae</taxon>
        <taxon>Pentapetalae</taxon>
        <taxon>rosids</taxon>
        <taxon>fabids</taxon>
        <taxon>Fabales</taxon>
        <taxon>Fabaceae</taxon>
        <taxon>Papilionoideae</taxon>
        <taxon>50 kb inversion clade</taxon>
        <taxon>NPAAA clade</taxon>
        <taxon>Hologalegina</taxon>
        <taxon>IRL clade</taxon>
        <taxon>Trifolieae</taxon>
        <taxon>Medicago</taxon>
    </lineage>
</organism>
<dbReference type="Gramene" id="rna19542">
    <property type="protein sequence ID" value="RHN70908.1"/>
    <property type="gene ID" value="gene19542"/>
</dbReference>
<name>A0A396J228_MEDTR</name>
<evidence type="ECO:0000313" key="2">
    <source>
        <dbReference type="EMBL" id="RHN70908.1"/>
    </source>
</evidence>
<dbReference type="Proteomes" id="UP000265566">
    <property type="component" value="Chromosome 3"/>
</dbReference>
<proteinExistence type="predicted"/>
<keyword evidence="1" id="KW-0175">Coiled coil</keyword>